<dbReference type="EMBL" id="WLYK01000009">
    <property type="protein sequence ID" value="MTD16325.1"/>
    <property type="molecule type" value="Genomic_DNA"/>
</dbReference>
<evidence type="ECO:0000256" key="2">
    <source>
        <dbReference type="ARBA" id="ARBA00022643"/>
    </source>
</evidence>
<keyword evidence="3" id="KW-0560">Oxidoreductase</keyword>
<sequence length="328" mass="34373">MFVTPFTELFGVQHPIVCGGMMGVGRAGLVAAVAEAGALGFLSALTQPRPEDLAVEIERCRALTSRPFGVNLTILPTRNPVSYEDYADVIIEAGVPVVELAGGDPGPWVPRFHAGGVKVIHKCTSVRHAVKGEQAGADAVAIDGFECAGHPGEEDVPSLVLLPAAARRLSVPVIACGGFADGAGVVAALALGGSAVCMGTRFLATEEAAVHANVKQRIVDNTERDTVLLFRQWRNTARVARNAVSEEIARIGARPGATFDEVAHLASGARGRARVLGDGEMDDGVWWAGQSQGLIDDVPTCRELLDRMIAEAGQLVSTSLPALTREQS</sequence>
<keyword evidence="2" id="KW-0288">FMN</keyword>
<dbReference type="Gene3D" id="3.20.20.70">
    <property type="entry name" value="Aldolase class I"/>
    <property type="match status" value="1"/>
</dbReference>
<gene>
    <name evidence="4" type="ORF">GIS00_20500</name>
</gene>
<dbReference type="CDD" id="cd04730">
    <property type="entry name" value="NPD_like"/>
    <property type="match status" value="1"/>
</dbReference>
<proteinExistence type="predicted"/>
<organism evidence="4 5">
    <name type="scientific">Nakamurella alba</name>
    <dbReference type="NCBI Taxonomy" id="2665158"/>
    <lineage>
        <taxon>Bacteria</taxon>
        <taxon>Bacillati</taxon>
        <taxon>Actinomycetota</taxon>
        <taxon>Actinomycetes</taxon>
        <taxon>Nakamurellales</taxon>
        <taxon>Nakamurellaceae</taxon>
        <taxon>Nakamurella</taxon>
    </lineage>
</organism>
<keyword evidence="1" id="KW-0285">Flavoprotein</keyword>
<dbReference type="PANTHER" id="PTHR32332:SF20">
    <property type="entry name" value="2-NITROPROPANE DIOXYGENASE-LIKE PROTEIN"/>
    <property type="match status" value="1"/>
</dbReference>
<evidence type="ECO:0000313" key="4">
    <source>
        <dbReference type="EMBL" id="MTD16325.1"/>
    </source>
</evidence>
<dbReference type="RefSeq" id="WP_407666895.1">
    <property type="nucleotide sequence ID" value="NZ_WLYK01000009.1"/>
</dbReference>
<dbReference type="Proteomes" id="UP000460221">
    <property type="component" value="Unassembled WGS sequence"/>
</dbReference>
<dbReference type="SUPFAM" id="SSF51412">
    <property type="entry name" value="Inosine monophosphate dehydrogenase (IMPDH)"/>
    <property type="match status" value="1"/>
</dbReference>
<dbReference type="InterPro" id="IPR013785">
    <property type="entry name" value="Aldolase_TIM"/>
</dbReference>
<evidence type="ECO:0000313" key="5">
    <source>
        <dbReference type="Proteomes" id="UP000460221"/>
    </source>
</evidence>
<protein>
    <submittedName>
        <fullName evidence="4">Nitronate monooxygenase</fullName>
    </submittedName>
</protein>
<keyword evidence="4" id="KW-0503">Monooxygenase</keyword>
<comment type="caution">
    <text evidence="4">The sequence shown here is derived from an EMBL/GenBank/DDBJ whole genome shotgun (WGS) entry which is preliminary data.</text>
</comment>
<reference evidence="4 5" key="1">
    <citation type="submission" date="2019-11" db="EMBL/GenBank/DDBJ databases">
        <authorList>
            <person name="Jiang L.-Q."/>
        </authorList>
    </citation>
    <scope>NUCLEOTIDE SEQUENCE [LARGE SCALE GENOMIC DNA]</scope>
    <source>
        <strain evidence="4 5">YIM 132087</strain>
    </source>
</reference>
<accession>A0A7K1FQ96</accession>
<dbReference type="AlphaFoldDB" id="A0A7K1FQ96"/>
<dbReference type="InterPro" id="IPR004136">
    <property type="entry name" value="NMO"/>
</dbReference>
<name>A0A7K1FQ96_9ACTN</name>
<evidence type="ECO:0000256" key="1">
    <source>
        <dbReference type="ARBA" id="ARBA00022630"/>
    </source>
</evidence>
<dbReference type="PANTHER" id="PTHR32332">
    <property type="entry name" value="2-NITROPROPANE DIOXYGENASE"/>
    <property type="match status" value="1"/>
</dbReference>
<dbReference type="GO" id="GO:0018580">
    <property type="term" value="F:nitronate monooxygenase activity"/>
    <property type="evidence" value="ECO:0007669"/>
    <property type="project" value="InterPro"/>
</dbReference>
<evidence type="ECO:0000256" key="3">
    <source>
        <dbReference type="ARBA" id="ARBA00023002"/>
    </source>
</evidence>
<dbReference type="Pfam" id="PF03060">
    <property type="entry name" value="NMO"/>
    <property type="match status" value="1"/>
</dbReference>
<keyword evidence="5" id="KW-1185">Reference proteome</keyword>